<evidence type="ECO:0008006" key="3">
    <source>
        <dbReference type="Google" id="ProtNLM"/>
    </source>
</evidence>
<comment type="caution">
    <text evidence="2">The sequence shown here is derived from an EMBL/GenBank/DDBJ whole genome shotgun (WGS) entry which is preliminary data.</text>
</comment>
<organism evidence="2">
    <name type="scientific">Serratia marcescens</name>
    <dbReference type="NCBI Taxonomy" id="615"/>
    <lineage>
        <taxon>Bacteria</taxon>
        <taxon>Pseudomonadati</taxon>
        <taxon>Pseudomonadota</taxon>
        <taxon>Gammaproteobacteria</taxon>
        <taxon>Enterobacterales</taxon>
        <taxon>Yersiniaceae</taxon>
        <taxon>Serratia</taxon>
    </lineage>
</organism>
<accession>A0A939SUU7</accession>
<evidence type="ECO:0000256" key="1">
    <source>
        <dbReference type="SAM" id="MobiDB-lite"/>
    </source>
</evidence>
<feature type="region of interest" description="Disordered" evidence="1">
    <location>
        <begin position="133"/>
        <end position="169"/>
    </location>
</feature>
<sequence>MGRRIAAGDRAADRAVSVWWIPFWIADWCACRRVAQEKTRRCPKWAAGNRRSWRRLESMRLKLEGKAYIEQYAHTLTHELKSPLAAIRARQSCCKSCRRRRPPGVFSPISAAHASSNRWTNCWCRRGWKSRPDMETAHRDRGAGQPDGGGQEAQATQRGVRLQLVAGRE</sequence>
<dbReference type="AlphaFoldDB" id="A0A939SUU7"/>
<dbReference type="EMBL" id="JAGETR010000128">
    <property type="protein sequence ID" value="MBO2007165.1"/>
    <property type="molecule type" value="Genomic_DNA"/>
</dbReference>
<feature type="compositionally biased region" description="Basic and acidic residues" evidence="1">
    <location>
        <begin position="133"/>
        <end position="142"/>
    </location>
</feature>
<gene>
    <name evidence="2" type="ORF">J4732_17540</name>
</gene>
<name>A0A939SUU7_SERMA</name>
<proteinExistence type="predicted"/>
<evidence type="ECO:0000313" key="2">
    <source>
        <dbReference type="EMBL" id="MBO2007165.1"/>
    </source>
</evidence>
<reference evidence="2" key="1">
    <citation type="submission" date="2021-03" db="EMBL/GenBank/DDBJ databases">
        <title>Molecular epidemiology and mechanisms of colistin and carbapenem resistance in Enterobacteriaceae from clinical isolates, the environment and porcine samples in Pretoria, South Africa.</title>
        <authorList>
            <person name="Bogoshi D."/>
            <person name="Mbelle N.M."/>
            <person name="Naidoo V."/>
            <person name="Osei Sekyere J."/>
        </authorList>
    </citation>
    <scope>NUCLEOTIDE SEQUENCE</scope>
    <source>
        <strain evidence="2">C080</strain>
    </source>
</reference>
<protein>
    <recommendedName>
        <fullName evidence="3">Histidine kinase</fullName>
    </recommendedName>
</protein>